<dbReference type="GO" id="GO:0015627">
    <property type="term" value="C:type II protein secretion system complex"/>
    <property type="evidence" value="ECO:0007669"/>
    <property type="project" value="TreeGrafter"/>
</dbReference>
<feature type="transmembrane region" description="Helical" evidence="1">
    <location>
        <begin position="16"/>
        <end position="33"/>
    </location>
</feature>
<dbReference type="InterPro" id="IPR051675">
    <property type="entry name" value="Endo/Exo/Phosphatase_dom_1"/>
</dbReference>
<name>A0A7J4XJL5_9BACE</name>
<evidence type="ECO:0000313" key="3">
    <source>
        <dbReference type="Proteomes" id="UP000422221"/>
    </source>
</evidence>
<keyword evidence="1" id="KW-0472">Membrane</keyword>
<dbReference type="InterPro" id="IPR010994">
    <property type="entry name" value="RuvA_2-like"/>
</dbReference>
<dbReference type="SUPFAM" id="SSF47781">
    <property type="entry name" value="RuvA domain 2-like"/>
    <property type="match status" value="2"/>
</dbReference>
<protein>
    <submittedName>
        <fullName evidence="2">Helix-hairpin-helix domain-containing protein</fullName>
    </submittedName>
</protein>
<organism evidence="2 3">
    <name type="scientific">Bacteroides salyersiae</name>
    <dbReference type="NCBI Taxonomy" id="291644"/>
    <lineage>
        <taxon>Bacteria</taxon>
        <taxon>Pseudomonadati</taxon>
        <taxon>Bacteroidota</taxon>
        <taxon>Bacteroidia</taxon>
        <taxon>Bacteroidales</taxon>
        <taxon>Bacteroidaceae</taxon>
        <taxon>Bacteroides</taxon>
    </lineage>
</organism>
<proteinExistence type="predicted"/>
<dbReference type="RefSeq" id="WP_130058202.1">
    <property type="nucleotide sequence ID" value="NZ_JADNPJ010000004.1"/>
</dbReference>
<keyword evidence="1" id="KW-0812">Transmembrane</keyword>
<dbReference type="EMBL" id="VWMK01000008">
    <property type="protein sequence ID" value="KAA3765865.1"/>
    <property type="molecule type" value="Genomic_DNA"/>
</dbReference>
<comment type="caution">
    <text evidence="2">The sequence shown here is derived from an EMBL/GenBank/DDBJ whole genome shotgun (WGS) entry which is preliminary data.</text>
</comment>
<evidence type="ECO:0000256" key="1">
    <source>
        <dbReference type="SAM" id="Phobius"/>
    </source>
</evidence>
<dbReference type="GO" id="GO:0015628">
    <property type="term" value="P:protein secretion by the type II secretion system"/>
    <property type="evidence" value="ECO:0007669"/>
    <property type="project" value="TreeGrafter"/>
</dbReference>
<sequence>MWKDFFYFSRTERQGILILTILITLVCTISWFMPARDTEIKDNPESEKEYETFITSIKKREHSPKSDNADHFSQKHKIVLTSFDPNTADSSTFLSLGLPSWMAGNILRYRAKGGNFRKPEDLRKIYGLTEKQYKTLLPYISISTAEKHRVKDTIRLLTHKKAQDSLQYYKYPTGTVIDLNQSDTIEFKKIPGIGSAIARMIVGYRKQLGGFYKVEQLQDIHLPVDKLCTWFSVEEGGTLRMNLNKTGIERLKAHPYINFYQAKAIVEYRRKKGKIQNLDQLKLYEEFSEKDLERISPYVCFE</sequence>
<dbReference type="Gene3D" id="1.10.150.280">
    <property type="entry name" value="AF1531-like domain"/>
    <property type="match status" value="3"/>
</dbReference>
<dbReference type="Pfam" id="PF12836">
    <property type="entry name" value="HHH_3"/>
    <property type="match status" value="3"/>
</dbReference>
<gene>
    <name evidence="2" type="ORF">F3F73_09915</name>
</gene>
<dbReference type="SUPFAM" id="SSF81585">
    <property type="entry name" value="PsbU/PolX domain-like"/>
    <property type="match status" value="1"/>
</dbReference>
<dbReference type="PANTHER" id="PTHR21180:SF32">
    <property type="entry name" value="ENDONUCLEASE_EXONUCLEASE_PHOSPHATASE FAMILY DOMAIN-CONTAINING PROTEIN 1"/>
    <property type="match status" value="1"/>
</dbReference>
<accession>A0A7J4XJL5</accession>
<evidence type="ECO:0000313" key="2">
    <source>
        <dbReference type="EMBL" id="KAA3765865.1"/>
    </source>
</evidence>
<dbReference type="Proteomes" id="UP000422221">
    <property type="component" value="Unassembled WGS sequence"/>
</dbReference>
<reference evidence="2 3" key="1">
    <citation type="journal article" date="2019" name="Nat. Med.">
        <title>A library of human gut bacterial isolates paired with longitudinal multiomics data enables mechanistic microbiome research.</title>
        <authorList>
            <person name="Poyet M."/>
            <person name="Groussin M."/>
            <person name="Gibbons S.M."/>
            <person name="Avila-Pacheco J."/>
            <person name="Jiang X."/>
            <person name="Kearney S.M."/>
            <person name="Perrotta A.R."/>
            <person name="Berdy B."/>
            <person name="Zhao S."/>
            <person name="Lieberman T.D."/>
            <person name="Swanson P.K."/>
            <person name="Smith M."/>
            <person name="Roesemann S."/>
            <person name="Alexander J.E."/>
            <person name="Rich S.A."/>
            <person name="Livny J."/>
            <person name="Vlamakis H."/>
            <person name="Clish C."/>
            <person name="Bullock K."/>
            <person name="Deik A."/>
            <person name="Scott J."/>
            <person name="Pierce K.A."/>
            <person name="Xavier R.J."/>
            <person name="Alm E.J."/>
        </authorList>
    </citation>
    <scope>NUCLEOTIDE SEQUENCE [LARGE SCALE GENOMIC DNA]</scope>
    <source>
        <strain evidence="2 3">BIOML-A10</strain>
    </source>
</reference>
<keyword evidence="1" id="KW-1133">Transmembrane helix</keyword>
<dbReference type="PANTHER" id="PTHR21180">
    <property type="entry name" value="ENDONUCLEASE/EXONUCLEASE/PHOSPHATASE FAMILY DOMAIN-CONTAINING PROTEIN 1"/>
    <property type="match status" value="1"/>
</dbReference>
<dbReference type="AlphaFoldDB" id="A0A7J4XJL5"/>